<dbReference type="PANTHER" id="PTHR35333:SF3">
    <property type="entry name" value="BETA-LACTAMASE-TYPE TRANSPEPTIDASE FOLD CONTAINING PROTEIN"/>
    <property type="match status" value="1"/>
</dbReference>
<dbReference type="Gene3D" id="3.40.710.10">
    <property type="entry name" value="DD-peptidase/beta-lactamase superfamily"/>
    <property type="match status" value="1"/>
</dbReference>
<dbReference type="InterPro" id="IPR045155">
    <property type="entry name" value="Beta-lactam_cat"/>
</dbReference>
<dbReference type="InterPro" id="IPR012338">
    <property type="entry name" value="Beta-lactam/transpept-like"/>
</dbReference>
<sequence length="300" mass="31955">MRKTVTRRDFSVLIGSLVASGLIAPAAIGQEAGPAEDALTARLIETEQRLGARLGATILDTHTGRNWRYRAGERFPLCSTFKVIACGALLARVDAGTEDLSQRVTFPESAVVAYSPVTKGRGEAGMTLAEICEAAITRSDNTAGNILLDRLGGPAGVTTFARALGDTTTRLDRRETDLNEATPGDPRDTTTPEAMAKLMATLVLGKGLSVTSRDRLTNWLLANKTGEAKLRAGLPKDWRIGDKTGGGDHGTMNDVAVVWPPGRQPLIIALYMTQTTASFEDRNRAIADIGRTLAAVVTQP</sequence>
<evidence type="ECO:0000256" key="3">
    <source>
        <dbReference type="ARBA" id="ARBA00012865"/>
    </source>
</evidence>
<evidence type="ECO:0000256" key="7">
    <source>
        <dbReference type="SAM" id="MobiDB-lite"/>
    </source>
</evidence>
<comment type="similarity">
    <text evidence="2 6">Belongs to the class-A beta-lactamase family.</text>
</comment>
<organism evidence="9 10">
    <name type="scientific">Rhodospirillum rubrum (strain ATCC 11170 / ATH 1.1.1 / DSM 467 / LMG 4362 / NCIMB 8255 / S1)</name>
    <dbReference type="NCBI Taxonomy" id="269796"/>
    <lineage>
        <taxon>Bacteria</taxon>
        <taxon>Pseudomonadati</taxon>
        <taxon>Pseudomonadota</taxon>
        <taxon>Alphaproteobacteria</taxon>
        <taxon>Rhodospirillales</taxon>
        <taxon>Rhodospirillaceae</taxon>
        <taxon>Rhodospirillum</taxon>
    </lineage>
</organism>
<dbReference type="RefSeq" id="WP_011387981.1">
    <property type="nucleotide sequence ID" value="NC_007643.1"/>
</dbReference>
<dbReference type="EnsemblBacteria" id="ABC21033">
    <property type="protein sequence ID" value="ABC21033"/>
    <property type="gene ID" value="Rru_A0228"/>
</dbReference>
<evidence type="ECO:0000256" key="4">
    <source>
        <dbReference type="ARBA" id="ARBA00022801"/>
    </source>
</evidence>
<dbReference type="AlphaFoldDB" id="Q2RXW2"/>
<dbReference type="GO" id="GO:0030655">
    <property type="term" value="P:beta-lactam antibiotic catabolic process"/>
    <property type="evidence" value="ECO:0007669"/>
    <property type="project" value="InterPro"/>
</dbReference>
<dbReference type="PATRIC" id="fig|269796.9.peg.281"/>
<dbReference type="SMR" id="Q2RXW2"/>
<evidence type="ECO:0000259" key="8">
    <source>
        <dbReference type="Pfam" id="PF13354"/>
    </source>
</evidence>
<evidence type="ECO:0000256" key="6">
    <source>
        <dbReference type="RuleBase" id="RU361140"/>
    </source>
</evidence>
<evidence type="ECO:0000313" key="9">
    <source>
        <dbReference type="EMBL" id="ABC21033.1"/>
    </source>
</evidence>
<dbReference type="HOGENOM" id="CLU_031960_6_0_5"/>
<dbReference type="PROSITE" id="PS00146">
    <property type="entry name" value="BETA_LACTAMASE_A"/>
    <property type="match status" value="1"/>
</dbReference>
<dbReference type="KEGG" id="rru:Rru_A0228"/>
<feature type="region of interest" description="Disordered" evidence="7">
    <location>
        <begin position="170"/>
        <end position="191"/>
    </location>
</feature>
<dbReference type="STRING" id="269796.Rru_A0228"/>
<dbReference type="eggNOG" id="COG2367">
    <property type="taxonomic scope" value="Bacteria"/>
</dbReference>
<accession>Q2RXW2</accession>
<dbReference type="GO" id="GO:0046677">
    <property type="term" value="P:response to antibiotic"/>
    <property type="evidence" value="ECO:0007669"/>
    <property type="project" value="UniProtKB-UniRule"/>
</dbReference>
<dbReference type="Proteomes" id="UP000001929">
    <property type="component" value="Chromosome"/>
</dbReference>
<dbReference type="InterPro" id="IPR000871">
    <property type="entry name" value="Beta-lactam_class-A"/>
</dbReference>
<comment type="catalytic activity">
    <reaction evidence="1 6">
        <text>a beta-lactam + H2O = a substituted beta-amino acid</text>
        <dbReference type="Rhea" id="RHEA:20401"/>
        <dbReference type="ChEBI" id="CHEBI:15377"/>
        <dbReference type="ChEBI" id="CHEBI:35627"/>
        <dbReference type="ChEBI" id="CHEBI:140347"/>
        <dbReference type="EC" id="3.5.2.6"/>
    </reaction>
</comment>
<evidence type="ECO:0000313" key="10">
    <source>
        <dbReference type="Proteomes" id="UP000001929"/>
    </source>
</evidence>
<dbReference type="PANTHER" id="PTHR35333">
    <property type="entry name" value="BETA-LACTAMASE"/>
    <property type="match status" value="1"/>
</dbReference>
<dbReference type="SUPFAM" id="SSF56601">
    <property type="entry name" value="beta-lactamase/transpeptidase-like"/>
    <property type="match status" value="1"/>
</dbReference>
<dbReference type="EC" id="3.5.2.6" evidence="3 6"/>
<evidence type="ECO:0000256" key="2">
    <source>
        <dbReference type="ARBA" id="ARBA00009009"/>
    </source>
</evidence>
<evidence type="ECO:0000256" key="5">
    <source>
        <dbReference type="ARBA" id="ARBA00023251"/>
    </source>
</evidence>
<dbReference type="NCBIfam" id="NF033103">
    <property type="entry name" value="bla_class_A"/>
    <property type="match status" value="1"/>
</dbReference>
<dbReference type="GO" id="GO:0008800">
    <property type="term" value="F:beta-lactamase activity"/>
    <property type="evidence" value="ECO:0007669"/>
    <property type="project" value="UniProtKB-UniRule"/>
</dbReference>
<dbReference type="InterPro" id="IPR023650">
    <property type="entry name" value="Beta-lactam_class-A_AS"/>
</dbReference>
<feature type="domain" description="Beta-lactamase class A catalytic" evidence="8">
    <location>
        <begin position="57"/>
        <end position="271"/>
    </location>
</feature>
<proteinExistence type="inferred from homology"/>
<dbReference type="PRINTS" id="PR00118">
    <property type="entry name" value="BLACTAMASEA"/>
</dbReference>
<keyword evidence="5 6" id="KW-0046">Antibiotic resistance</keyword>
<dbReference type="EMBL" id="CP000230">
    <property type="protein sequence ID" value="ABC21033.1"/>
    <property type="molecule type" value="Genomic_DNA"/>
</dbReference>
<reference evidence="9 10" key="1">
    <citation type="journal article" date="2011" name="Stand. Genomic Sci.">
        <title>Complete genome sequence of Rhodospirillum rubrum type strain (S1).</title>
        <authorList>
            <person name="Munk A.C."/>
            <person name="Copeland A."/>
            <person name="Lucas S."/>
            <person name="Lapidus A."/>
            <person name="Del Rio T.G."/>
            <person name="Barry K."/>
            <person name="Detter J.C."/>
            <person name="Hammon N."/>
            <person name="Israni S."/>
            <person name="Pitluck S."/>
            <person name="Brettin T."/>
            <person name="Bruce D."/>
            <person name="Han C."/>
            <person name="Tapia R."/>
            <person name="Gilna P."/>
            <person name="Schmutz J."/>
            <person name="Larimer F."/>
            <person name="Land M."/>
            <person name="Kyrpides N.C."/>
            <person name="Mavromatis K."/>
            <person name="Richardson P."/>
            <person name="Rohde M."/>
            <person name="Goker M."/>
            <person name="Klenk H.P."/>
            <person name="Zhang Y."/>
            <person name="Roberts G.P."/>
            <person name="Reslewic S."/>
            <person name="Schwartz D.C."/>
        </authorList>
    </citation>
    <scope>NUCLEOTIDE SEQUENCE [LARGE SCALE GENOMIC DNA]</scope>
    <source>
        <strain evidence="10">ATCC 11170 / ATH 1.1.1 / DSM 467 / LMG 4362 / NCIMB 8255 / S1</strain>
    </source>
</reference>
<keyword evidence="10" id="KW-1185">Reference proteome</keyword>
<protein>
    <recommendedName>
        <fullName evidence="3 6">Beta-lactamase</fullName>
        <ecNumber evidence="3 6">3.5.2.6</ecNumber>
    </recommendedName>
</protein>
<name>Q2RXW2_RHORT</name>
<evidence type="ECO:0000256" key="1">
    <source>
        <dbReference type="ARBA" id="ARBA00001526"/>
    </source>
</evidence>
<dbReference type="PhylomeDB" id="Q2RXW2"/>
<gene>
    <name evidence="9" type="ordered locus">Rru_A0228</name>
</gene>
<dbReference type="Pfam" id="PF13354">
    <property type="entry name" value="Beta-lactamase2"/>
    <property type="match status" value="1"/>
</dbReference>
<keyword evidence="4 6" id="KW-0378">Hydrolase</keyword>